<proteinExistence type="predicted"/>
<dbReference type="EMBL" id="MN740370">
    <property type="protein sequence ID" value="QHU03174.1"/>
    <property type="molecule type" value="Genomic_DNA"/>
</dbReference>
<feature type="region of interest" description="Disordered" evidence="1">
    <location>
        <begin position="1"/>
        <end position="48"/>
    </location>
</feature>
<accession>A0A6C0JHP6</accession>
<feature type="compositionally biased region" description="Basic residues" evidence="1">
    <location>
        <begin position="30"/>
        <end position="42"/>
    </location>
</feature>
<name>A0A6C0JHP6_9ZZZZ</name>
<evidence type="ECO:0000313" key="2">
    <source>
        <dbReference type="EMBL" id="QHU03174.1"/>
    </source>
</evidence>
<evidence type="ECO:0000256" key="1">
    <source>
        <dbReference type="SAM" id="MobiDB-lite"/>
    </source>
</evidence>
<sequence>MSSQTKITPISVSNTKASNTKACNTEQPKKQSKSQKMQKTRVHKDLEKLRKSKRFRELGDMLYL</sequence>
<organism evidence="2">
    <name type="scientific">viral metagenome</name>
    <dbReference type="NCBI Taxonomy" id="1070528"/>
    <lineage>
        <taxon>unclassified sequences</taxon>
        <taxon>metagenomes</taxon>
        <taxon>organismal metagenomes</taxon>
    </lineage>
</organism>
<dbReference type="AlphaFoldDB" id="A0A6C0JHP6"/>
<protein>
    <submittedName>
        <fullName evidence="2">Uncharacterized protein</fullName>
    </submittedName>
</protein>
<feature type="compositionally biased region" description="Polar residues" evidence="1">
    <location>
        <begin position="1"/>
        <end position="26"/>
    </location>
</feature>
<reference evidence="2" key="1">
    <citation type="journal article" date="2020" name="Nature">
        <title>Giant virus diversity and host interactions through global metagenomics.</title>
        <authorList>
            <person name="Schulz F."/>
            <person name="Roux S."/>
            <person name="Paez-Espino D."/>
            <person name="Jungbluth S."/>
            <person name="Walsh D.A."/>
            <person name="Denef V.J."/>
            <person name="McMahon K.D."/>
            <person name="Konstantinidis K.T."/>
            <person name="Eloe-Fadrosh E.A."/>
            <person name="Kyrpides N.C."/>
            <person name="Woyke T."/>
        </authorList>
    </citation>
    <scope>NUCLEOTIDE SEQUENCE</scope>
    <source>
        <strain evidence="2">GVMAG-M-3300025890-48</strain>
    </source>
</reference>